<organism evidence="2">
    <name type="scientific">Nitrosopumilaceae spindle-shaped virus</name>
    <dbReference type="NCBI Taxonomy" id="3065433"/>
    <lineage>
        <taxon>Viruses</taxon>
    </lineage>
</organism>
<proteinExistence type="predicted"/>
<name>A0AAT9JGE1_9VIRU</name>
<feature type="coiled-coil region" evidence="1">
    <location>
        <begin position="11"/>
        <end position="45"/>
    </location>
</feature>
<reference evidence="2" key="1">
    <citation type="journal article" date="2024" name="Environ. Microbiol. Rep.">
        <title>Hiding in plain sight: The discovery of complete genomes of 11 hypothetical spindle-shaped viruses that putatively infect mesophilic ammonia-oxidizing archaea.</title>
        <authorList>
            <person name="Ni Y."/>
            <person name="Xu T."/>
            <person name="Yan S."/>
            <person name="Chen L."/>
            <person name="Wang Y."/>
        </authorList>
    </citation>
    <scope>NUCLEOTIDE SEQUENCE</scope>
    <source>
        <strain evidence="2">NYM1</strain>
    </source>
</reference>
<accession>A0AAT9JGE1</accession>
<reference evidence="2" key="2">
    <citation type="submission" date="2024-03" db="EMBL/GenBank/DDBJ databases">
        <authorList>
            <person name="Ni Y."/>
            <person name="Xu T."/>
            <person name="Yan S."/>
            <person name="Chen L."/>
            <person name="Wang Y."/>
        </authorList>
    </citation>
    <scope>NUCLEOTIDE SEQUENCE</scope>
    <source>
        <strain evidence="2">NYM1</strain>
    </source>
</reference>
<dbReference type="EMBL" id="BK067792">
    <property type="protein sequence ID" value="DBA52243.1"/>
    <property type="molecule type" value="Genomic_DNA"/>
</dbReference>
<keyword evidence="1" id="KW-0175">Coiled coil</keyword>
<sequence>MNEDELWKEYLKKAEKAKKEYDKTIDKLRQEHDKKLRELQTLQIKEKLTRK</sequence>
<evidence type="ECO:0000256" key="1">
    <source>
        <dbReference type="SAM" id="Coils"/>
    </source>
</evidence>
<evidence type="ECO:0000313" key="2">
    <source>
        <dbReference type="EMBL" id="DBA52243.1"/>
    </source>
</evidence>
<protein>
    <submittedName>
        <fullName evidence="2">ORF36</fullName>
    </submittedName>
</protein>